<comment type="caution">
    <text evidence="4">The sequence shown here is derived from an EMBL/GenBank/DDBJ whole genome shotgun (WGS) entry which is preliminary data.</text>
</comment>
<dbReference type="AlphaFoldDB" id="A0A8T8SN65"/>
<evidence type="ECO:0000256" key="2">
    <source>
        <dbReference type="SAM" id="MobiDB-lite"/>
    </source>
</evidence>
<dbReference type="CDD" id="cd01650">
    <property type="entry name" value="RT_nLTR_like"/>
    <property type="match status" value="1"/>
</dbReference>
<proteinExistence type="predicted"/>
<name>A0A8T8SN65_9BASI</name>
<keyword evidence="1" id="KW-0175">Coiled coil</keyword>
<evidence type="ECO:0000313" key="4">
    <source>
        <dbReference type="EMBL" id="KAE8242980.1"/>
    </source>
</evidence>
<feature type="coiled-coil region" evidence="1">
    <location>
        <begin position="1015"/>
        <end position="1042"/>
    </location>
</feature>
<reference evidence="4" key="2">
    <citation type="journal article" date="2019" name="IMA Fungus">
        <title>Genome sequencing and comparison of five Tilletia species to identify candidate genes for the detection of regulated species infecting wheat.</title>
        <authorList>
            <person name="Nguyen H.D.T."/>
            <person name="Sultana T."/>
            <person name="Kesanakurti P."/>
            <person name="Hambleton S."/>
        </authorList>
    </citation>
    <scope>NUCLEOTIDE SEQUENCE</scope>
    <source>
        <strain evidence="4">DAOMC 238032</strain>
    </source>
</reference>
<evidence type="ECO:0000259" key="3">
    <source>
        <dbReference type="PROSITE" id="PS50878"/>
    </source>
</evidence>
<feature type="region of interest" description="Disordered" evidence="2">
    <location>
        <begin position="734"/>
        <end position="765"/>
    </location>
</feature>
<dbReference type="EMBL" id="LWDD02002085">
    <property type="protein sequence ID" value="KAE8242980.1"/>
    <property type="molecule type" value="Genomic_DNA"/>
</dbReference>
<dbReference type="InterPro" id="IPR005135">
    <property type="entry name" value="Endo/exonuclease/phosphatase"/>
</dbReference>
<feature type="non-terminal residue" evidence="4">
    <location>
        <position position="1"/>
    </location>
</feature>
<dbReference type="SUPFAM" id="SSF56219">
    <property type="entry name" value="DNase I-like"/>
    <property type="match status" value="1"/>
</dbReference>
<feature type="domain" description="Reverse transcriptase" evidence="3">
    <location>
        <begin position="816"/>
        <end position="1064"/>
    </location>
</feature>
<dbReference type="Pfam" id="PF00078">
    <property type="entry name" value="RVT_1"/>
    <property type="match status" value="1"/>
</dbReference>
<feature type="region of interest" description="Disordered" evidence="2">
    <location>
        <begin position="114"/>
        <end position="138"/>
    </location>
</feature>
<feature type="non-terminal residue" evidence="4">
    <location>
        <position position="1064"/>
    </location>
</feature>
<dbReference type="PANTHER" id="PTHR33481:SF1">
    <property type="entry name" value="ENDONUCLEASE_EXONUCLEASE_PHOSPHATASE DOMAIN-CONTAINING PROTEIN-RELATED"/>
    <property type="match status" value="1"/>
</dbReference>
<dbReference type="InterPro" id="IPR000477">
    <property type="entry name" value="RT_dom"/>
</dbReference>
<dbReference type="SUPFAM" id="SSF56672">
    <property type="entry name" value="DNA/RNA polymerases"/>
    <property type="match status" value="1"/>
</dbReference>
<feature type="compositionally biased region" description="Low complexity" evidence="2">
    <location>
        <begin position="10"/>
        <end position="29"/>
    </location>
</feature>
<evidence type="ECO:0000256" key="1">
    <source>
        <dbReference type="SAM" id="Coils"/>
    </source>
</evidence>
<protein>
    <recommendedName>
        <fullName evidence="3">Reverse transcriptase domain-containing protein</fullName>
    </recommendedName>
</protein>
<evidence type="ECO:0000313" key="5">
    <source>
        <dbReference type="Proteomes" id="UP000077671"/>
    </source>
</evidence>
<dbReference type="GO" id="GO:0003824">
    <property type="term" value="F:catalytic activity"/>
    <property type="evidence" value="ECO:0007669"/>
    <property type="project" value="InterPro"/>
</dbReference>
<accession>A0A8T8SN65</accession>
<feature type="region of interest" description="Disordered" evidence="2">
    <location>
        <begin position="1"/>
        <end position="33"/>
    </location>
</feature>
<dbReference type="PROSITE" id="PS50878">
    <property type="entry name" value="RT_POL"/>
    <property type="match status" value="1"/>
</dbReference>
<dbReference type="Pfam" id="PF14529">
    <property type="entry name" value="Exo_endo_phos_2"/>
    <property type="match status" value="1"/>
</dbReference>
<dbReference type="Proteomes" id="UP000077671">
    <property type="component" value="Unassembled WGS sequence"/>
</dbReference>
<reference evidence="4" key="1">
    <citation type="submission" date="2016-04" db="EMBL/GenBank/DDBJ databases">
        <authorList>
            <person name="Nguyen H.D."/>
            <person name="Kesanakurti P."/>
            <person name="Cullis J."/>
            <person name="Levesque C.A."/>
            <person name="Hambleton S."/>
        </authorList>
    </citation>
    <scope>NUCLEOTIDE SEQUENCE</scope>
    <source>
        <strain evidence="4">DAOMC 238032</strain>
    </source>
</reference>
<dbReference type="InterPro" id="IPR036691">
    <property type="entry name" value="Endo/exonu/phosph_ase_sf"/>
</dbReference>
<organism evidence="4 5">
    <name type="scientific">Tilletia caries</name>
    <name type="common">wheat bunt fungus</name>
    <dbReference type="NCBI Taxonomy" id="13290"/>
    <lineage>
        <taxon>Eukaryota</taxon>
        <taxon>Fungi</taxon>
        <taxon>Dikarya</taxon>
        <taxon>Basidiomycota</taxon>
        <taxon>Ustilaginomycotina</taxon>
        <taxon>Exobasidiomycetes</taxon>
        <taxon>Tilletiales</taxon>
        <taxon>Tilletiaceae</taxon>
        <taxon>Tilletia</taxon>
    </lineage>
</organism>
<sequence>APSQQPQGVASQPTAATVATSSAASATSSNPQLDRAEELVEAIHLSLSRRIEPPPGASKFKAINKTEVGGLLRDLGQLKDLLAASKVRAQKEDPGGQLGGMRRDIAEIKAAVLATPKTRSTEPPSDKPAATKPSARDIAAAKQSAVPRVILGTQHLPEGHSARKDAPNVLLERVAGHLQDKAGIQALSVGRLHSGDLVVTLPNKDDEHKLLDDEEDSWIREAFTGDDEGLPQLRRPPFPEHRSLAIHGVPFHLGNEGVKEDIERIQGVRLVAARFFLGEKRREALQKSGNRSFGSAAIAFATKEDRDQALKAGRISCGNARCIVEPYRPMERMQQCGRCQQLGHVERHCRRQTANVSMIGEPHPDLVSINIELALQPGAEPQQAAAEDEEEGQISNIHIHNLYNPVRSADTIPALKVNFEGAGPNSHHIVVGDFNAHHPLWESRVCGTSRHAHSWVEAVDDLGLSLLTPRDCPTYESREGRYSTIDLAWATDRLAARLVQCASLVDQEPSDGSDHIPVTTTLDLAPVKKEWPVRFNLRKCDAKQLATAVALAWQRESETLQPVEDSEGVEVWAAALQRAVRAGLEESAPLSRGCARSQPWFEHGDSRAKMNKARREWQTKRGDVERKRRHIVMGNMGTEAEDSPELDDAKCEAEVYRMRYIDVKREHHTSIGRAKKEYRKRALAAASGKDLWQLAKFGKGGANASMVAPLAMPEGGLATQAPAKAQILRTGFWPDKPQRAENDEDAAASEFSLDTEGNEGRGVKWESLGDREIAERIAKSKKGSAPGPDGASWEALGMIMRGWDGFVPVLRRLFNKCLEHGCHPTVFKAATTVVLRKPGKPDYTATGAYRTIALLNVMGKLLEALVAARILTLAERAPLLSKHHFGGRPHRSTEDALLQFQQFIDDSHRNKRHVLVISADVSGAYNGVIGKQLVRDLEEAGWPQPVIRWAASFMKGRSTALRLGDYTSQQMDLPDGLPQGSPVSQLLWLAYSRGLADALGDRRGVSIAWVDDINIAVASADLDELEEKGQEFLDKAEAWAQDHEASFDSKKTKACILHRPRLPP</sequence>
<dbReference type="Gene3D" id="3.60.10.10">
    <property type="entry name" value="Endonuclease/exonuclease/phosphatase"/>
    <property type="match status" value="1"/>
</dbReference>
<gene>
    <name evidence="4" type="ORF">A4X03_0g7908</name>
</gene>
<dbReference type="PANTHER" id="PTHR33481">
    <property type="entry name" value="REVERSE TRANSCRIPTASE"/>
    <property type="match status" value="1"/>
</dbReference>
<dbReference type="InterPro" id="IPR043502">
    <property type="entry name" value="DNA/RNA_pol_sf"/>
</dbReference>